<evidence type="ECO:0000256" key="1">
    <source>
        <dbReference type="SAM" id="MobiDB-lite"/>
    </source>
</evidence>
<feature type="region of interest" description="Disordered" evidence="1">
    <location>
        <begin position="42"/>
        <end position="67"/>
    </location>
</feature>
<evidence type="ECO:0000313" key="2">
    <source>
        <dbReference type="EMBL" id="KAF2748472.1"/>
    </source>
</evidence>
<keyword evidence="3" id="KW-1185">Reference proteome</keyword>
<feature type="region of interest" description="Disordered" evidence="1">
    <location>
        <begin position="91"/>
        <end position="154"/>
    </location>
</feature>
<proteinExistence type="predicted"/>
<dbReference type="Proteomes" id="UP000799440">
    <property type="component" value="Unassembled WGS sequence"/>
</dbReference>
<feature type="compositionally biased region" description="Acidic residues" evidence="1">
    <location>
        <begin position="131"/>
        <end position="151"/>
    </location>
</feature>
<name>A0A6A6VCX1_9PLEO</name>
<dbReference type="EMBL" id="MU006569">
    <property type="protein sequence ID" value="KAF2748472.1"/>
    <property type="molecule type" value="Genomic_DNA"/>
</dbReference>
<accession>A0A6A6VCX1</accession>
<evidence type="ECO:0000313" key="3">
    <source>
        <dbReference type="Proteomes" id="UP000799440"/>
    </source>
</evidence>
<sequence length="310" mass="34625">MKRHVNLGPFNKPPEVLCRMRASNCAKSRHDCKVAVQKEDGNFIPEASAAEDDSDYVDSKHKKPKNMHKSYACIDAQSNALLAKDLFAGKSLPSTQPKRKAKPSATAKNSRVASGRVSRPPAATKKRALNADDDDDDNDDEDDSDYVDPEENMPKKTHSLNLFMHSKGVFDIKFPSVQGQISAEDTVGGGDMLNPKKKYSKHASTYSGHTSFFPAHEALVHLDDMSMVVKPGCRLHRQVQKYLDVMTKELEYYDAVTMTQSPNTRSRIDETCRLAAGPVPASYEPWGNIQTLLRKWEETRKKKRMGIVGN</sequence>
<reference evidence="2" key="1">
    <citation type="journal article" date="2020" name="Stud. Mycol.">
        <title>101 Dothideomycetes genomes: a test case for predicting lifestyles and emergence of pathogens.</title>
        <authorList>
            <person name="Haridas S."/>
            <person name="Albert R."/>
            <person name="Binder M."/>
            <person name="Bloem J."/>
            <person name="Labutti K."/>
            <person name="Salamov A."/>
            <person name="Andreopoulos B."/>
            <person name="Baker S."/>
            <person name="Barry K."/>
            <person name="Bills G."/>
            <person name="Bluhm B."/>
            <person name="Cannon C."/>
            <person name="Castanera R."/>
            <person name="Culley D."/>
            <person name="Daum C."/>
            <person name="Ezra D."/>
            <person name="Gonzalez J."/>
            <person name="Henrissat B."/>
            <person name="Kuo A."/>
            <person name="Liang C."/>
            <person name="Lipzen A."/>
            <person name="Lutzoni F."/>
            <person name="Magnuson J."/>
            <person name="Mondo S."/>
            <person name="Nolan M."/>
            <person name="Ohm R."/>
            <person name="Pangilinan J."/>
            <person name="Park H.-J."/>
            <person name="Ramirez L."/>
            <person name="Alfaro M."/>
            <person name="Sun H."/>
            <person name="Tritt A."/>
            <person name="Yoshinaga Y."/>
            <person name="Zwiers L.-H."/>
            <person name="Turgeon B."/>
            <person name="Goodwin S."/>
            <person name="Spatafora J."/>
            <person name="Crous P."/>
            <person name="Grigoriev I."/>
        </authorList>
    </citation>
    <scope>NUCLEOTIDE SEQUENCE</scope>
    <source>
        <strain evidence="2">CBS 119925</strain>
    </source>
</reference>
<gene>
    <name evidence="2" type="ORF">M011DRAFT_476479</name>
</gene>
<dbReference type="AlphaFoldDB" id="A0A6A6VCX1"/>
<protein>
    <submittedName>
        <fullName evidence="2">Uncharacterized protein</fullName>
    </submittedName>
</protein>
<organism evidence="2 3">
    <name type="scientific">Sporormia fimetaria CBS 119925</name>
    <dbReference type="NCBI Taxonomy" id="1340428"/>
    <lineage>
        <taxon>Eukaryota</taxon>
        <taxon>Fungi</taxon>
        <taxon>Dikarya</taxon>
        <taxon>Ascomycota</taxon>
        <taxon>Pezizomycotina</taxon>
        <taxon>Dothideomycetes</taxon>
        <taxon>Pleosporomycetidae</taxon>
        <taxon>Pleosporales</taxon>
        <taxon>Sporormiaceae</taxon>
        <taxon>Sporormia</taxon>
    </lineage>
</organism>